<accession>A0A0E9XWH2</accession>
<sequence length="44" mass="5107">MGNTARPCKGKPHCKLKKAGKKNHCRRPSFCPNIYMNLELFKFI</sequence>
<organism evidence="1">
    <name type="scientific">Anguilla anguilla</name>
    <name type="common">European freshwater eel</name>
    <name type="synonym">Muraena anguilla</name>
    <dbReference type="NCBI Taxonomy" id="7936"/>
    <lineage>
        <taxon>Eukaryota</taxon>
        <taxon>Metazoa</taxon>
        <taxon>Chordata</taxon>
        <taxon>Craniata</taxon>
        <taxon>Vertebrata</taxon>
        <taxon>Euteleostomi</taxon>
        <taxon>Actinopterygii</taxon>
        <taxon>Neopterygii</taxon>
        <taxon>Teleostei</taxon>
        <taxon>Anguilliformes</taxon>
        <taxon>Anguillidae</taxon>
        <taxon>Anguilla</taxon>
    </lineage>
</organism>
<protein>
    <submittedName>
        <fullName evidence="1">Uncharacterized protein</fullName>
    </submittedName>
</protein>
<name>A0A0E9XWH2_ANGAN</name>
<dbReference type="EMBL" id="GBXM01002362">
    <property type="protein sequence ID" value="JAI06216.1"/>
    <property type="molecule type" value="Transcribed_RNA"/>
</dbReference>
<evidence type="ECO:0000313" key="1">
    <source>
        <dbReference type="EMBL" id="JAI06216.1"/>
    </source>
</evidence>
<reference evidence="1" key="2">
    <citation type="journal article" date="2015" name="Fish Shellfish Immunol.">
        <title>Early steps in the European eel (Anguilla anguilla)-Vibrio vulnificus interaction in the gills: Role of the RtxA13 toxin.</title>
        <authorList>
            <person name="Callol A."/>
            <person name="Pajuelo D."/>
            <person name="Ebbesson L."/>
            <person name="Teles M."/>
            <person name="MacKenzie S."/>
            <person name="Amaro C."/>
        </authorList>
    </citation>
    <scope>NUCLEOTIDE SEQUENCE</scope>
</reference>
<proteinExistence type="predicted"/>
<reference evidence="1" key="1">
    <citation type="submission" date="2014-11" db="EMBL/GenBank/DDBJ databases">
        <authorList>
            <person name="Amaro Gonzalez C."/>
        </authorList>
    </citation>
    <scope>NUCLEOTIDE SEQUENCE</scope>
</reference>
<dbReference type="AlphaFoldDB" id="A0A0E9XWH2"/>